<organism evidence="1">
    <name type="scientific">Octopus bimaculoides</name>
    <name type="common">California two-spotted octopus</name>
    <dbReference type="NCBI Taxonomy" id="37653"/>
    <lineage>
        <taxon>Eukaryota</taxon>
        <taxon>Metazoa</taxon>
        <taxon>Spiralia</taxon>
        <taxon>Lophotrochozoa</taxon>
        <taxon>Mollusca</taxon>
        <taxon>Cephalopoda</taxon>
        <taxon>Coleoidea</taxon>
        <taxon>Octopodiformes</taxon>
        <taxon>Octopoda</taxon>
        <taxon>Incirrata</taxon>
        <taxon>Octopodidae</taxon>
        <taxon>Octopus</taxon>
    </lineage>
</organism>
<evidence type="ECO:0000313" key="1">
    <source>
        <dbReference type="EMBL" id="KOF97960.1"/>
    </source>
</evidence>
<proteinExistence type="predicted"/>
<gene>
    <name evidence="1" type="ORF">OCBIM_22027869mg</name>
</gene>
<dbReference type="PANTHER" id="PTHR45823:SF1">
    <property type="entry name" value="T-SNARE COILED-COIL HOMOLOGY DOMAIN-CONTAINING PROTEIN"/>
    <property type="match status" value="1"/>
</dbReference>
<dbReference type="AlphaFoldDB" id="A0A0L8IAB9"/>
<dbReference type="OrthoDB" id="551053at2759"/>
<accession>A0A0L8IAB9</accession>
<reference evidence="1" key="1">
    <citation type="submission" date="2015-07" db="EMBL/GenBank/DDBJ databases">
        <title>MeaNS - Measles Nucleotide Surveillance Program.</title>
        <authorList>
            <person name="Tran T."/>
            <person name="Druce J."/>
        </authorList>
    </citation>
    <scope>NUCLEOTIDE SEQUENCE</scope>
    <source>
        <strain evidence="1">UCB-OBI-ISO-001</strain>
        <tissue evidence="1">Gonad</tissue>
    </source>
</reference>
<dbReference type="PANTHER" id="PTHR45823">
    <property type="entry name" value="T-SNARE COILED-COIL HOMOLOGY DOMAIN-CONTAINING PROTEIN"/>
    <property type="match status" value="1"/>
</dbReference>
<name>A0A0L8IAB9_OCTBM</name>
<sequence>MEKVQQQLQEDHQQFKEELCEVSGDVIWCKQQIDEFGKRMESVEKLCATESKVAERGVVVDTDPHHDVLVFKPRSREVQGDIGIPIRKKPQEFNGKVSWENEWDERQRAVQLATSLKGPALEVLSQLSVKDRSCYSTLVEVLQRKYGNMYQHEMHRACFHTHVRARGEPLQQLAQYLESTVHKAYPTPTLDLLVLLLKEQFINTLDSVNFKVQVKQSQPTTMQEALARALEFELHCTELRGLVNILTEVAGQEYVLLIYVVEMEDQCILGLDYLASMECQLNLCQGGKVDHCWLWTTVIPPTTAPVQFYI</sequence>
<protein>
    <submittedName>
        <fullName evidence="1">Uncharacterized protein</fullName>
    </submittedName>
</protein>
<dbReference type="EMBL" id="KQ416236">
    <property type="protein sequence ID" value="KOF97960.1"/>
    <property type="molecule type" value="Genomic_DNA"/>
</dbReference>